<dbReference type="SUPFAM" id="SSF51445">
    <property type="entry name" value="(Trans)glycosidases"/>
    <property type="match status" value="1"/>
</dbReference>
<dbReference type="SUPFAM" id="SSF55383">
    <property type="entry name" value="Copper amine oxidase, domain N"/>
    <property type="match status" value="1"/>
</dbReference>
<dbReference type="InterPro" id="IPR036582">
    <property type="entry name" value="Mao_N_sf"/>
</dbReference>
<dbReference type="Gene3D" id="3.30.457.10">
    <property type="entry name" value="Copper amine oxidase-like, N-terminal domain"/>
    <property type="match status" value="1"/>
</dbReference>
<proteinExistence type="predicted"/>
<dbReference type="InterPro" id="IPR012854">
    <property type="entry name" value="Cu_amine_oxidase-like_N"/>
</dbReference>
<dbReference type="PANTHER" id="PTHR46066:SF2">
    <property type="entry name" value="CHITINASE DOMAIN-CONTAINING PROTEIN 1"/>
    <property type="match status" value="1"/>
</dbReference>
<dbReference type="InterPro" id="IPR001223">
    <property type="entry name" value="Glyco_hydro18_cat"/>
</dbReference>
<dbReference type="Proteomes" id="UP000272464">
    <property type="component" value="Unassembled WGS sequence"/>
</dbReference>
<feature type="domain" description="GH18" evidence="2">
    <location>
        <begin position="159"/>
        <end position="421"/>
    </location>
</feature>
<protein>
    <submittedName>
        <fullName evidence="3">Glycosyl hydrolase</fullName>
    </submittedName>
</protein>
<dbReference type="PANTHER" id="PTHR46066">
    <property type="entry name" value="CHITINASE DOMAIN-CONTAINING PROTEIN 1 FAMILY MEMBER"/>
    <property type="match status" value="1"/>
</dbReference>
<name>A0A433X1J3_9BACL</name>
<dbReference type="Pfam" id="PF00704">
    <property type="entry name" value="Glyco_hydro_18"/>
    <property type="match status" value="1"/>
</dbReference>
<keyword evidence="1" id="KW-0732">Signal</keyword>
<dbReference type="GO" id="GO:0005975">
    <property type="term" value="P:carbohydrate metabolic process"/>
    <property type="evidence" value="ECO:0007669"/>
    <property type="project" value="InterPro"/>
</dbReference>
<reference evidence="3 4" key="1">
    <citation type="submission" date="2018-12" db="EMBL/GenBank/DDBJ databases">
        <authorList>
            <person name="Sun L."/>
            <person name="Chen Z."/>
        </authorList>
    </citation>
    <scope>NUCLEOTIDE SEQUENCE [LARGE SCALE GENOMIC DNA]</scope>
    <source>
        <strain evidence="3 4">3-5-3</strain>
    </source>
</reference>
<keyword evidence="4" id="KW-1185">Reference proteome</keyword>
<evidence type="ECO:0000313" key="3">
    <source>
        <dbReference type="EMBL" id="RUT27993.1"/>
    </source>
</evidence>
<feature type="signal peptide" evidence="1">
    <location>
        <begin position="1"/>
        <end position="21"/>
    </location>
</feature>
<feature type="chain" id="PRO_5039246828" evidence="1">
    <location>
        <begin position="22"/>
        <end position="421"/>
    </location>
</feature>
<dbReference type="EMBL" id="RZNX01000012">
    <property type="protein sequence ID" value="RUT27993.1"/>
    <property type="molecule type" value="Genomic_DNA"/>
</dbReference>
<dbReference type="GO" id="GO:0008061">
    <property type="term" value="F:chitin binding"/>
    <property type="evidence" value="ECO:0007669"/>
    <property type="project" value="InterPro"/>
</dbReference>
<dbReference type="GO" id="GO:0016787">
    <property type="term" value="F:hydrolase activity"/>
    <property type="evidence" value="ECO:0007669"/>
    <property type="project" value="UniProtKB-KW"/>
</dbReference>
<comment type="caution">
    <text evidence="3">The sequence shown here is derived from an EMBL/GenBank/DDBJ whole genome shotgun (WGS) entry which is preliminary data.</text>
</comment>
<dbReference type="AlphaFoldDB" id="A0A433X1J3"/>
<dbReference type="InterPro" id="IPR011583">
    <property type="entry name" value="Chitinase_II/V-like_cat"/>
</dbReference>
<dbReference type="SMART" id="SM00636">
    <property type="entry name" value="Glyco_18"/>
    <property type="match status" value="1"/>
</dbReference>
<evidence type="ECO:0000256" key="1">
    <source>
        <dbReference type="SAM" id="SignalP"/>
    </source>
</evidence>
<dbReference type="Gene3D" id="3.20.20.80">
    <property type="entry name" value="Glycosidases"/>
    <property type="match status" value="1"/>
</dbReference>
<evidence type="ECO:0000313" key="4">
    <source>
        <dbReference type="Proteomes" id="UP000272464"/>
    </source>
</evidence>
<gene>
    <name evidence="3" type="ORF">EJP77_18425</name>
</gene>
<evidence type="ECO:0000259" key="2">
    <source>
        <dbReference type="PROSITE" id="PS51910"/>
    </source>
</evidence>
<organism evidence="3 4">
    <name type="scientific">Paenibacillus zeisoli</name>
    <dbReference type="NCBI Taxonomy" id="2496267"/>
    <lineage>
        <taxon>Bacteria</taxon>
        <taxon>Bacillati</taxon>
        <taxon>Bacillota</taxon>
        <taxon>Bacilli</taxon>
        <taxon>Bacillales</taxon>
        <taxon>Paenibacillaceae</taxon>
        <taxon>Paenibacillus</taxon>
    </lineage>
</organism>
<dbReference type="InterPro" id="IPR017853">
    <property type="entry name" value="GH"/>
</dbReference>
<sequence>MNPIKRSKVILCLTLAISAFGGLGTAGTGIASAAGNVKIMLDGYSLPFPVQPTIVKGTTLVPFRAISEALGVTVNWDEKSKSITAVKTAGDDTKKVTLTLGSKSASVNGQKTAIALAPQTIKGTTMIPLSFFSQQFGAAVKWDGPSSTVTIVSPREKLYTLAFYAINSFSESALIPDFDAVGFGWSRIDATGAFTTSGNDFKWPKPAGEVTPESLVTDTSAAGTSPYLLVYSGDTKGELTKAVEDKAAREDAIKQMISTAIQNQFKGVLLDLEGLGLTGDAKAVQASYNNFVQEAADAAHAAGLKLSVALPPLNGSYHGYDYKKLGELADELIIMAYAYTDEKLPQPVDKIDNAIKLALKSVTKDKLVLGVNLYSENENTVNAKIGLAKRYGLKGIALWRLGFGKQNVWNKINETIELKGN</sequence>
<accession>A0A433X1J3</accession>
<keyword evidence="3" id="KW-0378">Hydrolase</keyword>
<dbReference type="OrthoDB" id="9769314at2"/>
<dbReference type="Pfam" id="PF07833">
    <property type="entry name" value="Cu_amine_oxidN1"/>
    <property type="match status" value="1"/>
</dbReference>
<dbReference type="PROSITE" id="PS51910">
    <property type="entry name" value="GH18_2"/>
    <property type="match status" value="1"/>
</dbReference>
<dbReference type="RefSeq" id="WP_127200732.1">
    <property type="nucleotide sequence ID" value="NZ_RZNX01000012.1"/>
</dbReference>